<evidence type="ECO:0000313" key="19">
    <source>
        <dbReference type="Proteomes" id="UP000634136"/>
    </source>
</evidence>
<protein>
    <recommendedName>
        <fullName evidence="4 15">Vesicle-fusing ATPase</fullName>
        <ecNumber evidence="3 15">3.6.4.6</ecNumber>
    </recommendedName>
</protein>
<keyword evidence="13 15" id="KW-0653">Protein transport</keyword>
<dbReference type="FunFam" id="1.10.8.60:FF:000049">
    <property type="entry name" value="Vesicle-fusing ATPase"/>
    <property type="match status" value="1"/>
</dbReference>
<dbReference type="Gene3D" id="3.10.330.10">
    <property type="match status" value="1"/>
</dbReference>
<dbReference type="GO" id="GO:0016887">
    <property type="term" value="F:ATP hydrolysis activity"/>
    <property type="evidence" value="ECO:0007669"/>
    <property type="project" value="InterPro"/>
</dbReference>
<gene>
    <name evidence="18" type="ORF">G2W53_002571</name>
</gene>
<dbReference type="PANTHER" id="PTHR23078">
    <property type="entry name" value="VESICULAR-FUSION PROTEIN NSF"/>
    <property type="match status" value="1"/>
</dbReference>
<dbReference type="Pfam" id="PF02933">
    <property type="entry name" value="CDC48_2"/>
    <property type="match status" value="1"/>
</dbReference>
<dbReference type="GO" id="GO:0035494">
    <property type="term" value="P:SNARE complex disassembly"/>
    <property type="evidence" value="ECO:0007669"/>
    <property type="project" value="InterPro"/>
</dbReference>
<comment type="function">
    <text evidence="15">Required for vesicle-mediated transport. Catalyzes the fusion of transport vesicles within the Golgi cisternae. Is also required for transport from the endoplasmic reticulum to the Golgi stack. Seems to function as a fusion protein required for the delivery of cargo proteins to all compartments of the Golgi stack independent of vesicle origin.</text>
</comment>
<evidence type="ECO:0000256" key="2">
    <source>
        <dbReference type="ARBA" id="ARBA00006914"/>
    </source>
</evidence>
<feature type="transmembrane region" description="Helical" evidence="16">
    <location>
        <begin position="712"/>
        <end position="730"/>
    </location>
</feature>
<dbReference type="GO" id="GO:0005524">
    <property type="term" value="F:ATP binding"/>
    <property type="evidence" value="ECO:0007669"/>
    <property type="project" value="UniProtKB-UniRule"/>
</dbReference>
<evidence type="ECO:0000256" key="3">
    <source>
        <dbReference type="ARBA" id="ARBA00012674"/>
    </source>
</evidence>
<comment type="subcellular location">
    <subcellularLocation>
        <location evidence="1 15">Cytoplasm</location>
    </subcellularLocation>
</comment>
<comment type="similarity">
    <text evidence="2 15">Belongs to the AAA ATPase family.</text>
</comment>
<dbReference type="GO" id="GO:0005795">
    <property type="term" value="C:Golgi stack"/>
    <property type="evidence" value="ECO:0007669"/>
    <property type="project" value="TreeGrafter"/>
</dbReference>
<name>A0A834X9H6_9FABA</name>
<dbReference type="SUPFAM" id="SSF54585">
    <property type="entry name" value="Cdc48 domain 2-like"/>
    <property type="match status" value="1"/>
</dbReference>
<keyword evidence="6 15" id="KW-0963">Cytoplasm</keyword>
<dbReference type="InterPro" id="IPR029067">
    <property type="entry name" value="CDC48_domain_2-like_sf"/>
</dbReference>
<evidence type="ECO:0000256" key="4">
    <source>
        <dbReference type="ARBA" id="ARBA00019912"/>
    </source>
</evidence>
<evidence type="ECO:0000256" key="13">
    <source>
        <dbReference type="ARBA" id="ARBA00022927"/>
    </source>
</evidence>
<evidence type="ECO:0000256" key="1">
    <source>
        <dbReference type="ARBA" id="ARBA00004496"/>
    </source>
</evidence>
<dbReference type="CDD" id="cd19504">
    <property type="entry name" value="RecA-like_NSF-SEC18_r1-like"/>
    <property type="match status" value="1"/>
</dbReference>
<organism evidence="18 19">
    <name type="scientific">Senna tora</name>
    <dbReference type="NCBI Taxonomy" id="362788"/>
    <lineage>
        <taxon>Eukaryota</taxon>
        <taxon>Viridiplantae</taxon>
        <taxon>Streptophyta</taxon>
        <taxon>Embryophyta</taxon>
        <taxon>Tracheophyta</taxon>
        <taxon>Spermatophyta</taxon>
        <taxon>Magnoliopsida</taxon>
        <taxon>eudicotyledons</taxon>
        <taxon>Gunneridae</taxon>
        <taxon>Pentapetalae</taxon>
        <taxon>rosids</taxon>
        <taxon>fabids</taxon>
        <taxon>Fabales</taxon>
        <taxon>Fabaceae</taxon>
        <taxon>Caesalpinioideae</taxon>
        <taxon>Cassia clade</taxon>
        <taxon>Senna</taxon>
    </lineage>
</organism>
<evidence type="ECO:0000256" key="12">
    <source>
        <dbReference type="ARBA" id="ARBA00022892"/>
    </source>
</evidence>
<dbReference type="InterPro" id="IPR004201">
    <property type="entry name" value="Cdc48_dom2"/>
</dbReference>
<dbReference type="Gene3D" id="2.40.40.20">
    <property type="match status" value="1"/>
</dbReference>
<evidence type="ECO:0000256" key="5">
    <source>
        <dbReference type="ARBA" id="ARBA00022448"/>
    </source>
</evidence>
<dbReference type="InterPro" id="IPR003593">
    <property type="entry name" value="AAA+_ATPase"/>
</dbReference>
<keyword evidence="8 15" id="KW-0547">Nucleotide-binding</keyword>
<dbReference type="GO" id="GO:0046872">
    <property type="term" value="F:metal ion binding"/>
    <property type="evidence" value="ECO:0007669"/>
    <property type="project" value="UniProtKB-UniRule"/>
</dbReference>
<evidence type="ECO:0000256" key="14">
    <source>
        <dbReference type="ARBA" id="ARBA00048883"/>
    </source>
</evidence>
<comment type="cofactor">
    <cofactor evidence="15">
        <name>Mg(2+)</name>
        <dbReference type="ChEBI" id="CHEBI:18420"/>
    </cofactor>
    <text evidence="15">Binds 1 Mg(2+) ion per subunit.</text>
</comment>
<keyword evidence="19" id="KW-1185">Reference proteome</keyword>
<dbReference type="InterPro" id="IPR009010">
    <property type="entry name" value="Asp_de-COase-like_dom_sf"/>
</dbReference>
<dbReference type="GO" id="GO:0006891">
    <property type="term" value="P:intra-Golgi vesicle-mediated transport"/>
    <property type="evidence" value="ECO:0007669"/>
    <property type="project" value="TreeGrafter"/>
</dbReference>
<evidence type="ECO:0000256" key="8">
    <source>
        <dbReference type="ARBA" id="ARBA00022741"/>
    </source>
</evidence>
<evidence type="ECO:0000256" key="9">
    <source>
        <dbReference type="ARBA" id="ARBA00022801"/>
    </source>
</evidence>
<dbReference type="SUPFAM" id="SSF52540">
    <property type="entry name" value="P-loop containing nucleoside triphosphate hydrolases"/>
    <property type="match status" value="2"/>
</dbReference>
<dbReference type="Gene3D" id="1.10.8.60">
    <property type="match status" value="1"/>
</dbReference>
<keyword evidence="16" id="KW-1133">Transmembrane helix</keyword>
<feature type="domain" description="AAA+ ATPase" evidence="17">
    <location>
        <begin position="547"/>
        <end position="668"/>
    </location>
</feature>
<dbReference type="SMART" id="SM00382">
    <property type="entry name" value="AAA"/>
    <property type="match status" value="2"/>
</dbReference>
<reference evidence="18" key="1">
    <citation type="submission" date="2020-09" db="EMBL/GenBank/DDBJ databases">
        <title>Genome-Enabled Discovery of Anthraquinone Biosynthesis in Senna tora.</title>
        <authorList>
            <person name="Kang S.-H."/>
            <person name="Pandey R.P."/>
            <person name="Lee C.-M."/>
            <person name="Sim J.-S."/>
            <person name="Jeong J.-T."/>
            <person name="Choi B.-S."/>
            <person name="Jung M."/>
            <person name="Ginzburg D."/>
            <person name="Zhao K."/>
            <person name="Won S.Y."/>
            <person name="Oh T.-J."/>
            <person name="Yu Y."/>
            <person name="Kim N.-H."/>
            <person name="Lee O.R."/>
            <person name="Lee T.-H."/>
            <person name="Bashyal P."/>
            <person name="Kim T.-S."/>
            <person name="Lee W.-H."/>
            <person name="Kawkins C."/>
            <person name="Kim C.-K."/>
            <person name="Kim J.S."/>
            <person name="Ahn B.O."/>
            <person name="Rhee S.Y."/>
            <person name="Sohng J.K."/>
        </authorList>
    </citation>
    <scope>NUCLEOTIDE SEQUENCE</scope>
    <source>
        <tissue evidence="18">Leaf</tissue>
    </source>
</reference>
<proteinExistence type="inferred from homology"/>
<dbReference type="InterPro" id="IPR003960">
    <property type="entry name" value="ATPase_AAA_CS"/>
</dbReference>
<keyword evidence="12 15" id="KW-0931">ER-Golgi transport</keyword>
<dbReference type="InterPro" id="IPR003959">
    <property type="entry name" value="ATPase_AAA_core"/>
</dbReference>
<feature type="domain" description="AAA+ ATPase" evidence="17">
    <location>
        <begin position="267"/>
        <end position="414"/>
    </location>
</feature>
<keyword evidence="16" id="KW-0812">Transmembrane</keyword>
<dbReference type="EC" id="3.6.4.6" evidence="3 15"/>
<evidence type="ECO:0000256" key="7">
    <source>
        <dbReference type="ARBA" id="ARBA00022723"/>
    </source>
</evidence>
<keyword evidence="5 15" id="KW-0813">Transport</keyword>
<dbReference type="FunFam" id="3.10.330.10:FF:000007">
    <property type="entry name" value="Vesicle-fusing ATPase"/>
    <property type="match status" value="1"/>
</dbReference>
<dbReference type="EMBL" id="JAAIUW010000002">
    <property type="protein sequence ID" value="KAF7840273.1"/>
    <property type="molecule type" value="Genomic_DNA"/>
</dbReference>
<dbReference type="Pfam" id="PF00004">
    <property type="entry name" value="AAA"/>
    <property type="match status" value="2"/>
</dbReference>
<evidence type="ECO:0000313" key="18">
    <source>
        <dbReference type="EMBL" id="KAF7840273.1"/>
    </source>
</evidence>
<dbReference type="PROSITE" id="PS00674">
    <property type="entry name" value="AAA"/>
    <property type="match status" value="1"/>
</dbReference>
<evidence type="ECO:0000256" key="11">
    <source>
        <dbReference type="ARBA" id="ARBA00022842"/>
    </source>
</evidence>
<accession>A0A834X9H6</accession>
<keyword evidence="11 15" id="KW-0460">Magnesium</keyword>
<dbReference type="OrthoDB" id="9982946at2759"/>
<dbReference type="InterPro" id="IPR041569">
    <property type="entry name" value="AAA_lid_3"/>
</dbReference>
<dbReference type="Proteomes" id="UP000634136">
    <property type="component" value="Unassembled WGS sequence"/>
</dbReference>
<dbReference type="GO" id="GO:0043001">
    <property type="term" value="P:Golgi to plasma membrane protein transport"/>
    <property type="evidence" value="ECO:0007669"/>
    <property type="project" value="TreeGrafter"/>
</dbReference>
<evidence type="ECO:0000256" key="15">
    <source>
        <dbReference type="RuleBase" id="RU367045"/>
    </source>
</evidence>
<dbReference type="FunFam" id="2.40.40.20:FF:000012">
    <property type="entry name" value="Vesicle-fusing ATPase protein"/>
    <property type="match status" value="1"/>
</dbReference>
<dbReference type="SUPFAM" id="SSF50692">
    <property type="entry name" value="ADC-like"/>
    <property type="match status" value="1"/>
</dbReference>
<dbReference type="Pfam" id="PF17862">
    <property type="entry name" value="AAA_lid_3"/>
    <property type="match status" value="1"/>
</dbReference>
<keyword evidence="7 15" id="KW-0479">Metal-binding</keyword>
<keyword evidence="9 15" id="KW-0378">Hydrolase</keyword>
<evidence type="ECO:0000259" key="17">
    <source>
        <dbReference type="SMART" id="SM00382"/>
    </source>
</evidence>
<evidence type="ECO:0000256" key="16">
    <source>
        <dbReference type="SAM" id="Phobius"/>
    </source>
</evidence>
<dbReference type="InterPro" id="IPR027417">
    <property type="entry name" value="P-loop_NTPase"/>
</dbReference>
<dbReference type="PANTHER" id="PTHR23078:SF3">
    <property type="entry name" value="VESICLE-FUSING ATPASE"/>
    <property type="match status" value="1"/>
</dbReference>
<dbReference type="AlphaFoldDB" id="A0A834X9H6"/>
<keyword evidence="10 15" id="KW-0067">ATP-binding</keyword>
<sequence>MAGRFGFSSSAPSSMIVTNTPSQDLALSNLAFCSASDLQKFAAPGSNDLFLALVGDSLVYSLAYPFRIFRPCILMLTAHESIRSGHIALNSIQRRCVKVSAAESISVSRFIPPDNFSLAVLTLELDFIKRGSRSEQIDAVLLAKQLKKRFRNQVMTAGQKVLFEYHGNNYYFSVSQAVVEGEEKSNSLERGMMSDDTYIIFETSRETGIKIINQREAATSNIFKQKEFNLQSLGIGGLSAEFADIFRRAFASRVFPPSVTSKLGIKHVKGMLLYGPPGTGKTLMARQIGKILNGKEPKIVNGPEVLSKFVGETEKNVRDLFADAEQDQRTKGDESDLHVIIFDEIDAICKSRGSTRDGTGVHDSIVNQLLTKIDGVESLNNVLLIGMTNRKDMLDEALLRPGRLEVQVEISLPDENGRLQILQIHTNKMKENSFLAPDVNLQELAARTKNYSGAELEGVVKSAVSYALNRQLSLDDLTKQVEEENIKVTMEDFLNALQEVIPAFGASTDDLERCRLHGMVDCGDRHKHIYQRAMLLVEQVKVSKGSPLVTCLLEGTSGSGKTALAATVGIDSDFPYVKIVSAESMIGLHESTKCAKIIKIFEDAYKSPLSVIVLDDIERLLEYVPIGPRFSNLISQTLLVLLKRLPPKGKKLLVIGTTSELLFLDSIGFCDTFSVTYHVPTLNTNDAKKVLEQLNVFAPEDIDAAAEALNDVSLVTSLLGFICLIVSLILEMPIKKLYMLIEMAAQGEHGGSAEAIYSGKEKIKISHFYDCLQDVVRV</sequence>
<dbReference type="CDD" id="cd00009">
    <property type="entry name" value="AAA"/>
    <property type="match status" value="1"/>
</dbReference>
<dbReference type="FunFam" id="3.40.50.300:FF:000166">
    <property type="entry name" value="vesicle-fusing ATPase isoform X1"/>
    <property type="match status" value="1"/>
</dbReference>
<dbReference type="FunFam" id="3.40.50.300:FF:000187">
    <property type="entry name" value="Vesicular-fusion ATPase SEC18"/>
    <property type="match status" value="1"/>
</dbReference>
<comment type="caution">
    <text evidence="18">The sequence shown here is derived from an EMBL/GenBank/DDBJ whole genome shotgun (WGS) entry which is preliminary data.</text>
</comment>
<dbReference type="InterPro" id="IPR039812">
    <property type="entry name" value="Vesicle-fus_ATPase"/>
</dbReference>
<evidence type="ECO:0000256" key="6">
    <source>
        <dbReference type="ARBA" id="ARBA00022490"/>
    </source>
</evidence>
<dbReference type="Gene3D" id="3.40.50.300">
    <property type="entry name" value="P-loop containing nucleotide triphosphate hydrolases"/>
    <property type="match status" value="2"/>
</dbReference>
<keyword evidence="16" id="KW-0472">Membrane</keyword>
<comment type="catalytic activity">
    <reaction evidence="14 15">
        <text>ATP + H2O = ADP + phosphate + H(+)</text>
        <dbReference type="Rhea" id="RHEA:13065"/>
        <dbReference type="ChEBI" id="CHEBI:15377"/>
        <dbReference type="ChEBI" id="CHEBI:15378"/>
        <dbReference type="ChEBI" id="CHEBI:30616"/>
        <dbReference type="ChEBI" id="CHEBI:43474"/>
        <dbReference type="ChEBI" id="CHEBI:456216"/>
        <dbReference type="EC" id="3.6.4.6"/>
    </reaction>
</comment>
<evidence type="ECO:0000256" key="10">
    <source>
        <dbReference type="ARBA" id="ARBA00022840"/>
    </source>
</evidence>